<accession>A0ABV4UT14</accession>
<protein>
    <submittedName>
        <fullName evidence="1">HK97 gp10 family phage protein</fullName>
    </submittedName>
</protein>
<sequence>MSKFGDFEFDELKDLQNNLGKMQDAYPRFIEGCLKELAGRLLAKTIARTPVDTGELRRGWTIGQVQRTGNQLEIEIINPVEHAKYVEYGHRTRDHKGWVEGRFMLTVSEDELKRELPGIIERKMQQFMRRHLGW</sequence>
<dbReference type="Pfam" id="PF04883">
    <property type="entry name" value="HK97-gp10_like"/>
    <property type="match status" value="1"/>
</dbReference>
<dbReference type="Proteomes" id="UP001575622">
    <property type="component" value="Unassembled WGS sequence"/>
</dbReference>
<gene>
    <name evidence="1" type="ORF">ACEU3E_02155</name>
</gene>
<dbReference type="EMBL" id="JBHDLN010000001">
    <property type="protein sequence ID" value="MFB0840962.1"/>
    <property type="molecule type" value="Genomic_DNA"/>
</dbReference>
<dbReference type="RefSeq" id="WP_373948647.1">
    <property type="nucleotide sequence ID" value="NZ_JBHDLN010000001.1"/>
</dbReference>
<comment type="caution">
    <text evidence="1">The sequence shown here is derived from an EMBL/GenBank/DDBJ whole genome shotgun (WGS) entry which is preliminary data.</text>
</comment>
<proteinExistence type="predicted"/>
<organism evidence="1 2">
    <name type="scientific">Paenibacillus oleatilyticus</name>
    <dbReference type="NCBI Taxonomy" id="2594886"/>
    <lineage>
        <taxon>Bacteria</taxon>
        <taxon>Bacillati</taxon>
        <taxon>Bacillota</taxon>
        <taxon>Bacilli</taxon>
        <taxon>Bacillales</taxon>
        <taxon>Paenibacillaceae</taxon>
        <taxon>Paenibacillus</taxon>
    </lineage>
</organism>
<keyword evidence="2" id="KW-1185">Reference proteome</keyword>
<evidence type="ECO:0000313" key="2">
    <source>
        <dbReference type="Proteomes" id="UP001575622"/>
    </source>
</evidence>
<dbReference type="InterPro" id="IPR010064">
    <property type="entry name" value="HK97-gp10_tail"/>
</dbReference>
<reference evidence="1 2" key="1">
    <citation type="submission" date="2024-09" db="EMBL/GenBank/DDBJ databases">
        <authorList>
            <person name="Makale K.P.P."/>
            <person name="Makhzoum A."/>
            <person name="Rantong G."/>
            <person name="Rahube T.O."/>
        </authorList>
    </citation>
    <scope>NUCLEOTIDE SEQUENCE [LARGE SCALE GENOMIC DNA]</scope>
    <source>
        <strain evidence="1 2">KM_D13</strain>
    </source>
</reference>
<evidence type="ECO:0000313" key="1">
    <source>
        <dbReference type="EMBL" id="MFB0840962.1"/>
    </source>
</evidence>
<name>A0ABV4UT14_9BACL</name>